<dbReference type="SUPFAM" id="SSF52980">
    <property type="entry name" value="Restriction endonuclease-like"/>
    <property type="match status" value="1"/>
</dbReference>
<keyword evidence="2" id="KW-0269">Exonuclease</keyword>
<keyword evidence="2" id="KW-0378">Hydrolase</keyword>
<dbReference type="PANTHER" id="PTHR46609">
    <property type="entry name" value="EXONUCLEASE, PHAGE-TYPE/RECB, C-TERMINAL DOMAIN-CONTAINING PROTEIN"/>
    <property type="match status" value="1"/>
</dbReference>
<dbReference type="GO" id="GO:0004527">
    <property type="term" value="F:exonuclease activity"/>
    <property type="evidence" value="ECO:0007669"/>
    <property type="project" value="UniProtKB-KW"/>
</dbReference>
<accession>S5TJA8</accession>
<dbReference type="InterPro" id="IPR051703">
    <property type="entry name" value="NF-kappa-B_Signaling_Reg"/>
</dbReference>
<dbReference type="Gene3D" id="1.10.1170.10">
    <property type="entry name" value="Inhibitor Of Apoptosis Protein (2mihbC-IAP-1), Chain A"/>
    <property type="match status" value="1"/>
</dbReference>
<sequence>MSMMELTCEQKQLCNLYLYNNYVATINATKKLLTNEEIMHLEMATRGQTDNNLWIMLRLDRHTASGAPTHSAVSQNAAMSFGHQHEVMVKRHKSIMKIIRKSVEKKLNLKVKEYIENCGMFLTPLGLYSASPDAYFVMDDKSVVPIEIKCPYTYRETSVDEMRNALNCRKTRYRVKHTAFSVNKTGPAIFKVEKTDPHYRQMQRQMYVLQAPIAVYLVKFKDSYVAELVDRDNEFCLNEKNKEKNLYEMFARANKQNVQRYSSETNRLNSFNSQPHSFDAKQIKRLAVCGIYYDYGQLVCVHCRRNKQSVDDTFDDVINTHSNCYRVVDTANSLGNQLFVHDNFKDHAKRMQSLQKIKVNPCLAAQGVFCENQNDNRLATFCCGQRVSVNDKIIVHLQDCNYYQRFCKNK</sequence>
<keyword evidence="2" id="KW-0540">Nuclease</keyword>
<dbReference type="InterPro" id="IPR011335">
    <property type="entry name" value="Restrct_endonuc-II-like"/>
</dbReference>
<reference evidence="2" key="2">
    <citation type="submission" date="2021-06" db="EMBL/GenBank/DDBJ databases">
        <authorList>
            <person name="Xiao Q."/>
            <person name="Zhang X.X."/>
            <person name="Tang M.J."/>
        </authorList>
    </citation>
    <scope>NUCLEOTIDE SEQUENCE</scope>
    <source>
        <strain evidence="2">QF4</strain>
    </source>
</reference>
<dbReference type="EMBL" id="KC960018">
    <property type="protein sequence ID" value="AGS47941.1"/>
    <property type="molecule type" value="Genomic_DNA"/>
</dbReference>
<dbReference type="SUPFAM" id="SSF57924">
    <property type="entry name" value="Inhibitor of apoptosis (IAP) repeat"/>
    <property type="match status" value="1"/>
</dbReference>
<evidence type="ECO:0000313" key="2">
    <source>
        <dbReference type="EMBL" id="QWV59639.1"/>
    </source>
</evidence>
<name>S5TJA8_9ABAC</name>
<reference evidence="1" key="1">
    <citation type="submission" date="2013-04" db="EMBL/GenBank/DDBJ databases">
        <authorList>
            <person name="Chen J."/>
            <person name="Hu Y."/>
            <person name="Yin Y."/>
            <person name="Wang B."/>
            <person name="Zhu Y."/>
        </authorList>
    </citation>
    <scope>NUCLEOTIDE SEQUENCE</scope>
    <source>
        <strain evidence="1">Unioasis 1</strain>
    </source>
</reference>
<dbReference type="EMBL" id="MZ394738">
    <property type="protein sequence ID" value="QWV59639.1"/>
    <property type="molecule type" value="Genomic_DNA"/>
</dbReference>
<dbReference type="Gene3D" id="3.90.320.10">
    <property type="match status" value="1"/>
</dbReference>
<dbReference type="PANTHER" id="PTHR46609:SF8">
    <property type="entry name" value="YQAJ VIRAL RECOMBINASE DOMAIN-CONTAINING PROTEIN"/>
    <property type="match status" value="1"/>
</dbReference>
<protein>
    <submittedName>
        <fullName evidence="2">Alkaline exonuclease</fullName>
    </submittedName>
    <submittedName>
        <fullName evidence="1">Alkaline nuclease</fullName>
    </submittedName>
</protein>
<dbReference type="InterPro" id="IPR011604">
    <property type="entry name" value="PDDEXK-like_dom_sf"/>
</dbReference>
<proteinExistence type="predicted"/>
<organism evidence="1">
    <name type="scientific">Ectropis obliqua nucleopolyhedrovirus</name>
    <dbReference type="NCBI Taxonomy" id="59376"/>
    <lineage>
        <taxon>Viruses</taxon>
        <taxon>Viruses incertae sedis</taxon>
        <taxon>Naldaviricetes</taxon>
        <taxon>Lefavirales</taxon>
        <taxon>Baculoviridae</taxon>
        <taxon>Alphabaculovirus</taxon>
        <taxon>Alphabaculovirus ecobliquae</taxon>
    </lineage>
</organism>
<gene>
    <name evidence="2" type="ORF">QF4000053</name>
    <name evidence="1" type="ORF">wdlz-06GM102</name>
</gene>
<evidence type="ECO:0000313" key="1">
    <source>
        <dbReference type="EMBL" id="AGS47941.1"/>
    </source>
</evidence>